<dbReference type="PANTHER" id="PTHR33608">
    <property type="entry name" value="BLL2464 PROTEIN"/>
    <property type="match status" value="1"/>
</dbReference>
<name>A0ABW8AJX2_9ACTN</name>
<keyword evidence="4" id="KW-1185">Reference proteome</keyword>
<dbReference type="Pfam" id="PF01882">
    <property type="entry name" value="DUF58"/>
    <property type="match status" value="1"/>
</dbReference>
<protein>
    <submittedName>
        <fullName evidence="3">DUF58 domain-containing protein</fullName>
    </submittedName>
</protein>
<evidence type="ECO:0000256" key="1">
    <source>
        <dbReference type="SAM" id="Phobius"/>
    </source>
</evidence>
<evidence type="ECO:0000313" key="4">
    <source>
        <dbReference type="Proteomes" id="UP001612915"/>
    </source>
</evidence>
<dbReference type="InterPro" id="IPR002881">
    <property type="entry name" value="DUF58"/>
</dbReference>
<organism evidence="3 4">
    <name type="scientific">Spongisporangium articulatum</name>
    <dbReference type="NCBI Taxonomy" id="3362603"/>
    <lineage>
        <taxon>Bacteria</taxon>
        <taxon>Bacillati</taxon>
        <taxon>Actinomycetota</taxon>
        <taxon>Actinomycetes</taxon>
        <taxon>Kineosporiales</taxon>
        <taxon>Kineosporiaceae</taxon>
        <taxon>Spongisporangium</taxon>
    </lineage>
</organism>
<reference evidence="3 4" key="1">
    <citation type="submission" date="2024-10" db="EMBL/GenBank/DDBJ databases">
        <title>The Natural Products Discovery Center: Release of the First 8490 Sequenced Strains for Exploring Actinobacteria Biosynthetic Diversity.</title>
        <authorList>
            <person name="Kalkreuter E."/>
            <person name="Kautsar S.A."/>
            <person name="Yang D."/>
            <person name="Bader C.D."/>
            <person name="Teijaro C.N."/>
            <person name="Fluegel L."/>
            <person name="Davis C.M."/>
            <person name="Simpson J.R."/>
            <person name="Lauterbach L."/>
            <person name="Steele A.D."/>
            <person name="Gui C."/>
            <person name="Meng S."/>
            <person name="Li G."/>
            <person name="Viehrig K."/>
            <person name="Ye F."/>
            <person name="Su P."/>
            <person name="Kiefer A.F."/>
            <person name="Nichols A."/>
            <person name="Cepeda A.J."/>
            <person name="Yan W."/>
            <person name="Fan B."/>
            <person name="Jiang Y."/>
            <person name="Adhikari A."/>
            <person name="Zheng C.-J."/>
            <person name="Schuster L."/>
            <person name="Cowan T.M."/>
            <person name="Smanski M.J."/>
            <person name="Chevrette M.G."/>
            <person name="De Carvalho L.P.S."/>
            <person name="Shen B."/>
        </authorList>
    </citation>
    <scope>NUCLEOTIDE SEQUENCE [LARGE SCALE GENOMIC DNA]</scope>
    <source>
        <strain evidence="3 4">NPDC049639</strain>
    </source>
</reference>
<dbReference type="RefSeq" id="WP_398276826.1">
    <property type="nucleotide sequence ID" value="NZ_JBITLV010000002.1"/>
</dbReference>
<evidence type="ECO:0000259" key="2">
    <source>
        <dbReference type="Pfam" id="PF01882"/>
    </source>
</evidence>
<feature type="domain" description="DUF58" evidence="2">
    <location>
        <begin position="192"/>
        <end position="390"/>
    </location>
</feature>
<feature type="transmembrane region" description="Helical" evidence="1">
    <location>
        <begin position="7"/>
        <end position="40"/>
    </location>
</feature>
<gene>
    <name evidence="3" type="ORF">ACIB24_06200</name>
</gene>
<dbReference type="PANTHER" id="PTHR33608:SF3">
    <property type="entry name" value="SLR2013 PROTEIN"/>
    <property type="match status" value="1"/>
</dbReference>
<sequence length="430" mass="46266">MAVTGRFVVLAAAGLIPVALLPGFGAALGWLGVMLLAVLVDLALAGSPKRLVVERDPVPAVRLGEAVDAPYVVTNGGRRRVVGVVRDAWQPSAGVVGRSQPIDVPAGDRRRLGTRLVPTRRGDRTVQRLVIRSFGPLRVAGRQRSLEAGGTVRVLPAFHSRRHLPSKLARLRELDGRASVQVRGQGTEFDSLRDYVAGDDVRSIDWRATARRQSVVVRTWRPERDRRVLLVLDTARTSAARVGDEPRLDAAMDAALLLAALASRAGDRVDLLALDRRVRARVEGASRTELLPRMVEALAPIEANLVEADWDLISSTVLSRARRRSLVVLLTPLDAAAVEEGLLPVVPALARRHLVLVASVADPRVAEMAAARGDSYAVYGAAAAERARLDRAATVAELSRLGAEVVDAEPRVLAPQLADRYLALKAAGRL</sequence>
<evidence type="ECO:0000313" key="3">
    <source>
        <dbReference type="EMBL" id="MFI7586651.1"/>
    </source>
</evidence>
<dbReference type="Proteomes" id="UP001612915">
    <property type="component" value="Unassembled WGS sequence"/>
</dbReference>
<comment type="caution">
    <text evidence="3">The sequence shown here is derived from an EMBL/GenBank/DDBJ whole genome shotgun (WGS) entry which is preliminary data.</text>
</comment>
<accession>A0ABW8AJX2</accession>
<dbReference type="EMBL" id="JBITLV010000002">
    <property type="protein sequence ID" value="MFI7586651.1"/>
    <property type="molecule type" value="Genomic_DNA"/>
</dbReference>
<keyword evidence="1" id="KW-0472">Membrane</keyword>
<proteinExistence type="predicted"/>
<keyword evidence="1" id="KW-1133">Transmembrane helix</keyword>
<keyword evidence="1" id="KW-0812">Transmembrane</keyword>